<name>A0A1V8T5T8_9PEZI</name>
<gene>
    <name evidence="2" type="ORF">B0A48_08451</name>
</gene>
<feature type="region of interest" description="Disordered" evidence="1">
    <location>
        <begin position="394"/>
        <end position="421"/>
    </location>
</feature>
<evidence type="ECO:0000313" key="3">
    <source>
        <dbReference type="Proteomes" id="UP000192596"/>
    </source>
</evidence>
<dbReference type="InParanoid" id="A0A1V8T5T8"/>
<evidence type="ECO:0000313" key="2">
    <source>
        <dbReference type="EMBL" id="OQO06664.1"/>
    </source>
</evidence>
<organism evidence="2 3">
    <name type="scientific">Cryoendolithus antarcticus</name>
    <dbReference type="NCBI Taxonomy" id="1507870"/>
    <lineage>
        <taxon>Eukaryota</taxon>
        <taxon>Fungi</taxon>
        <taxon>Dikarya</taxon>
        <taxon>Ascomycota</taxon>
        <taxon>Pezizomycotina</taxon>
        <taxon>Dothideomycetes</taxon>
        <taxon>Dothideomycetidae</taxon>
        <taxon>Cladosporiales</taxon>
        <taxon>Cladosporiaceae</taxon>
        <taxon>Cryoendolithus</taxon>
    </lineage>
</organism>
<comment type="caution">
    <text evidence="2">The sequence shown here is derived from an EMBL/GenBank/DDBJ whole genome shotgun (WGS) entry which is preliminary data.</text>
</comment>
<sequence length="547" mass="59506">MEDPTPNPAAERIGKADDCRISERLAHIQLTSFNLHTILGMPEVNGMIAPVVPAVMPRSVTEADKLQVLEDGCLLGSRATLTEMVEGDEDERARSAFAWLEGLRERVKAQQQTCEQRAVICDRNEGLGELQGLTRVPSKGRRMSKPTPQKPVKKLRIVVHPPTTEHEEGEIHLAPIVCPSKRTAQLKGEALPIPAERTLRTSASFPVMSKTSYRPSGLSESPQQRTIQHPADLILSTGELTRNVDLEPKTTEHQAHLNAVPTVPSPSLALIPRTGLPQPPALAPTSPPPPYLSPRSHYLPTHRPFHWTSHLSATLHTWLSHPDTRAIQHPIQELTLTTSAPQPPGGVRLLSQFEGVLRHRMKFMRILLPIEVSWEFADRDWVVISCTQSPIQAAPASQTPATRPSTSVLRPRIISPPTSPGLVQRGKECAPYLLLAIPVSALRMWSVTYPHSASLAPPPMQPVYPYDISSDKAAATDVTPKDPTTRPHRTRMLVHSPGIMPLVHGKGTSPALLMNWVGAVARGQGGGGICEVRSLGAVPVGGDVVGA</sequence>
<dbReference type="Proteomes" id="UP000192596">
    <property type="component" value="Unassembled WGS sequence"/>
</dbReference>
<feature type="compositionally biased region" description="Polar residues" evidence="1">
    <location>
        <begin position="394"/>
        <end position="408"/>
    </location>
</feature>
<evidence type="ECO:0000256" key="1">
    <source>
        <dbReference type="SAM" id="MobiDB-lite"/>
    </source>
</evidence>
<accession>A0A1V8T5T8</accession>
<protein>
    <submittedName>
        <fullName evidence="2">Uncharacterized protein</fullName>
    </submittedName>
</protein>
<dbReference type="AlphaFoldDB" id="A0A1V8T5T8"/>
<reference evidence="3" key="1">
    <citation type="submission" date="2017-03" db="EMBL/GenBank/DDBJ databases">
        <title>Genomes of endolithic fungi from Antarctica.</title>
        <authorList>
            <person name="Coleine C."/>
            <person name="Masonjones S."/>
            <person name="Stajich J.E."/>
        </authorList>
    </citation>
    <scope>NUCLEOTIDE SEQUENCE [LARGE SCALE GENOMIC DNA]</scope>
    <source>
        <strain evidence="3">CCFEE 5527</strain>
    </source>
</reference>
<keyword evidence="3" id="KW-1185">Reference proteome</keyword>
<proteinExistence type="predicted"/>
<dbReference type="EMBL" id="NAJO01000016">
    <property type="protein sequence ID" value="OQO06664.1"/>
    <property type="molecule type" value="Genomic_DNA"/>
</dbReference>